<dbReference type="InterPro" id="IPR036770">
    <property type="entry name" value="Ankyrin_rpt-contain_sf"/>
</dbReference>
<evidence type="ECO:0000313" key="12">
    <source>
        <dbReference type="EMBL" id="MBB3153009.1"/>
    </source>
</evidence>
<organism evidence="12 13">
    <name type="scientific">Paenibacillus endophyticus</name>
    <dbReference type="NCBI Taxonomy" id="1294268"/>
    <lineage>
        <taxon>Bacteria</taxon>
        <taxon>Bacillati</taxon>
        <taxon>Bacillota</taxon>
        <taxon>Bacilli</taxon>
        <taxon>Bacillales</taxon>
        <taxon>Paenibacillaceae</taxon>
        <taxon>Paenibacillus</taxon>
    </lineage>
</organism>
<dbReference type="Pfam" id="PF00023">
    <property type="entry name" value="Ank"/>
    <property type="match status" value="1"/>
</dbReference>
<feature type="transmembrane region" description="Helical" evidence="10">
    <location>
        <begin position="20"/>
        <end position="53"/>
    </location>
</feature>
<dbReference type="PANTHER" id="PTHR24201">
    <property type="entry name" value="ANK_REP_REGION DOMAIN-CONTAINING PROTEIN"/>
    <property type="match status" value="1"/>
</dbReference>
<dbReference type="GO" id="GO:0046872">
    <property type="term" value="F:metal ion binding"/>
    <property type="evidence" value="ECO:0007669"/>
    <property type="project" value="UniProtKB-KW"/>
</dbReference>
<evidence type="ECO:0000256" key="7">
    <source>
        <dbReference type="ARBA" id="ARBA00023043"/>
    </source>
</evidence>
<dbReference type="Proteomes" id="UP000518605">
    <property type="component" value="Unassembled WGS sequence"/>
</dbReference>
<feature type="domain" description="Peptidase M48" evidence="11">
    <location>
        <begin position="160"/>
        <end position="247"/>
    </location>
</feature>
<dbReference type="Gene3D" id="3.30.2010.10">
    <property type="entry name" value="Metalloproteases ('zincins'), catalytic domain"/>
    <property type="match status" value="1"/>
</dbReference>
<feature type="transmembrane region" description="Helical" evidence="10">
    <location>
        <begin position="262"/>
        <end position="284"/>
    </location>
</feature>
<dbReference type="RefSeq" id="WP_183563783.1">
    <property type="nucleotide sequence ID" value="NZ_CBCSLB010000015.1"/>
</dbReference>
<reference evidence="12 13" key="1">
    <citation type="submission" date="2020-08" db="EMBL/GenBank/DDBJ databases">
        <title>Genomic Encyclopedia of Type Strains, Phase III (KMG-III): the genomes of soil and plant-associated and newly described type strains.</title>
        <authorList>
            <person name="Whitman W."/>
        </authorList>
    </citation>
    <scope>NUCLEOTIDE SEQUENCE [LARGE SCALE GENOMIC DNA]</scope>
    <source>
        <strain evidence="12 13">CECT 8234</strain>
    </source>
</reference>
<evidence type="ECO:0000256" key="5">
    <source>
        <dbReference type="ARBA" id="ARBA00022801"/>
    </source>
</evidence>
<dbReference type="CDD" id="cd07325">
    <property type="entry name" value="M48_Ste24p_like"/>
    <property type="match status" value="1"/>
</dbReference>
<keyword evidence="5" id="KW-0378">Hydrolase</keyword>
<dbReference type="PANTHER" id="PTHR24201:SF15">
    <property type="entry name" value="ANKYRIN REPEAT DOMAIN-CONTAINING PROTEIN 66"/>
    <property type="match status" value="1"/>
</dbReference>
<keyword evidence="2 12" id="KW-0645">Protease</keyword>
<dbReference type="SUPFAM" id="SSF48403">
    <property type="entry name" value="Ankyrin repeat"/>
    <property type="match status" value="1"/>
</dbReference>
<dbReference type="SMART" id="SM00248">
    <property type="entry name" value="ANK"/>
    <property type="match status" value="5"/>
</dbReference>
<keyword evidence="13" id="KW-1185">Reference proteome</keyword>
<evidence type="ECO:0000256" key="3">
    <source>
        <dbReference type="ARBA" id="ARBA00022723"/>
    </source>
</evidence>
<keyword evidence="6" id="KW-0862">Zinc</keyword>
<dbReference type="InterPro" id="IPR001915">
    <property type="entry name" value="Peptidase_M48"/>
</dbReference>
<keyword evidence="7 9" id="KW-0040">ANK repeat</keyword>
<dbReference type="Pfam" id="PF12796">
    <property type="entry name" value="Ank_2"/>
    <property type="match status" value="1"/>
</dbReference>
<proteinExistence type="predicted"/>
<keyword evidence="4" id="KW-0677">Repeat</keyword>
<feature type="repeat" description="ANK" evidence="9">
    <location>
        <begin position="333"/>
        <end position="365"/>
    </location>
</feature>
<comment type="cofactor">
    <cofactor evidence="1">
        <name>Zn(2+)</name>
        <dbReference type="ChEBI" id="CHEBI:29105"/>
    </cofactor>
</comment>
<protein>
    <submittedName>
        <fullName evidence="12">Zn-dependent protease with chaperone function</fullName>
    </submittedName>
</protein>
<keyword evidence="8" id="KW-0482">Metalloprotease</keyword>
<evidence type="ECO:0000256" key="1">
    <source>
        <dbReference type="ARBA" id="ARBA00001947"/>
    </source>
</evidence>
<feature type="domain" description="Peptidase M48" evidence="11">
    <location>
        <begin position="70"/>
        <end position="157"/>
    </location>
</feature>
<dbReference type="GO" id="GO:0006508">
    <property type="term" value="P:proteolysis"/>
    <property type="evidence" value="ECO:0007669"/>
    <property type="project" value="UniProtKB-KW"/>
</dbReference>
<evidence type="ECO:0000259" key="11">
    <source>
        <dbReference type="Pfam" id="PF01435"/>
    </source>
</evidence>
<dbReference type="PROSITE" id="PS50088">
    <property type="entry name" value="ANK_REPEAT"/>
    <property type="match status" value="4"/>
</dbReference>
<accession>A0A7W5GA98</accession>
<feature type="repeat" description="ANK" evidence="9">
    <location>
        <begin position="300"/>
        <end position="332"/>
    </location>
</feature>
<feature type="repeat" description="ANK" evidence="9">
    <location>
        <begin position="367"/>
        <end position="399"/>
    </location>
</feature>
<evidence type="ECO:0000256" key="2">
    <source>
        <dbReference type="ARBA" id="ARBA00022670"/>
    </source>
</evidence>
<evidence type="ECO:0000313" key="13">
    <source>
        <dbReference type="Proteomes" id="UP000518605"/>
    </source>
</evidence>
<dbReference type="Pfam" id="PF01435">
    <property type="entry name" value="Peptidase_M48"/>
    <property type="match status" value="2"/>
</dbReference>
<dbReference type="InterPro" id="IPR050776">
    <property type="entry name" value="Ank_Repeat/CDKN_Inhibitor"/>
</dbReference>
<name>A0A7W5GA98_9BACL</name>
<feature type="repeat" description="ANK" evidence="9">
    <location>
        <begin position="400"/>
        <end position="432"/>
    </location>
</feature>
<sequence length="460" mass="50751">MNANANEPILIYQKEERYYVLALIFSIIVYLALFFSIIFMLLIPILVVIPLIAQAIMMANIRMNGVRITPRQFPEVFAVAEEQCAKMGFTVVPDLYVMESSGILNAFASRFFGRNMVVLYADLFELIQSGGERELAFVLTHELAHIKRNHIMKQLFIIPAMWLPFLGEAYSRACEYTCDRMAAYYIDDAEAAMNGLTILAIGKTLYRRVDREEYLLQSSYENGFFVWLAERLSTHPPLPKRIHALQQFAGYSSSIVFHTSRIGIVIAVAAVFVLLGSVSTGIIFSKSIATFMSQFEDGANAEEELLGAALEGDADLVRQLLSSGVNPDAADAEGWTALMWAAQLNDTASGSAIIDAGADLNLFEHTYEETALTIAIYNGSVDVVELLLEGNANPDLQDSTGWTPLMTAATEGDMESTKLLLQAGADPLIVDETGYTAADYAMDSGFEEIARLLQETGKRV</sequence>
<keyword evidence="10" id="KW-0472">Membrane</keyword>
<comment type="caution">
    <text evidence="12">The sequence shown here is derived from an EMBL/GenBank/DDBJ whole genome shotgun (WGS) entry which is preliminary data.</text>
</comment>
<evidence type="ECO:0000256" key="10">
    <source>
        <dbReference type="SAM" id="Phobius"/>
    </source>
</evidence>
<evidence type="ECO:0000256" key="8">
    <source>
        <dbReference type="ARBA" id="ARBA00023049"/>
    </source>
</evidence>
<keyword evidence="10" id="KW-0812">Transmembrane</keyword>
<gene>
    <name evidence="12" type="ORF">FHS16_003068</name>
</gene>
<evidence type="ECO:0000256" key="9">
    <source>
        <dbReference type="PROSITE-ProRule" id="PRU00023"/>
    </source>
</evidence>
<dbReference type="AlphaFoldDB" id="A0A7W5GA98"/>
<dbReference type="PROSITE" id="PS50297">
    <property type="entry name" value="ANK_REP_REGION"/>
    <property type="match status" value="2"/>
</dbReference>
<evidence type="ECO:0000256" key="4">
    <source>
        <dbReference type="ARBA" id="ARBA00022737"/>
    </source>
</evidence>
<keyword evidence="3" id="KW-0479">Metal-binding</keyword>
<dbReference type="GO" id="GO:0004222">
    <property type="term" value="F:metalloendopeptidase activity"/>
    <property type="evidence" value="ECO:0007669"/>
    <property type="project" value="InterPro"/>
</dbReference>
<keyword evidence="10" id="KW-1133">Transmembrane helix</keyword>
<dbReference type="Gene3D" id="1.25.40.20">
    <property type="entry name" value="Ankyrin repeat-containing domain"/>
    <property type="match status" value="1"/>
</dbReference>
<evidence type="ECO:0000256" key="6">
    <source>
        <dbReference type="ARBA" id="ARBA00022833"/>
    </source>
</evidence>
<dbReference type="InterPro" id="IPR002110">
    <property type="entry name" value="Ankyrin_rpt"/>
</dbReference>
<dbReference type="EMBL" id="JACHXW010000008">
    <property type="protein sequence ID" value="MBB3153009.1"/>
    <property type="molecule type" value="Genomic_DNA"/>
</dbReference>